<evidence type="ECO:0000313" key="3">
    <source>
        <dbReference type="Proteomes" id="UP000254704"/>
    </source>
</evidence>
<dbReference type="Proteomes" id="UP000254704">
    <property type="component" value="Unassembled WGS sequence"/>
</dbReference>
<dbReference type="GO" id="GO:0008757">
    <property type="term" value="F:S-adenosylmethionine-dependent methyltransferase activity"/>
    <property type="evidence" value="ECO:0007669"/>
    <property type="project" value="InterPro"/>
</dbReference>
<dbReference type="AlphaFoldDB" id="A0A379ETM6"/>
<dbReference type="Gene3D" id="3.40.50.150">
    <property type="entry name" value="Vaccinia Virus protein VP39"/>
    <property type="match status" value="1"/>
</dbReference>
<gene>
    <name evidence="2" type="ORF">NCTC11621_00667</name>
</gene>
<dbReference type="EMBL" id="UGTV01000015">
    <property type="protein sequence ID" value="SUC09652.1"/>
    <property type="molecule type" value="Genomic_DNA"/>
</dbReference>
<sequence>MLWSAKYPKEIALPSSWQQLNNGEQYCNLLTQYFSAWFPKILGYHFLKLGGLSAEIAYDLFLPHQIILSPEITDTLNKLSKQQNTSFIQAKLTELPFLESSIDACLLTNILNFSQDPHQILREVNRVLIDDGYLFLSLFNPISPLLFKRYFHKKPHDRFLFRHYLLWRIIDWLELLNFEILECKPLLQSQKISCFSHLVTIVARKQTYPLTLNPQKICFHKQPLFEPANAFRESILGK</sequence>
<dbReference type="RefSeq" id="WP_115322581.1">
    <property type="nucleotide sequence ID" value="NZ_CP083262.1"/>
</dbReference>
<reference evidence="2 3" key="1">
    <citation type="submission" date="2018-06" db="EMBL/GenBank/DDBJ databases">
        <authorList>
            <consortium name="Pathogen Informatics"/>
            <person name="Doyle S."/>
        </authorList>
    </citation>
    <scope>NUCLEOTIDE SEQUENCE [LARGE SCALE GENOMIC DNA]</scope>
    <source>
        <strain evidence="2 3">NCTC11621</strain>
    </source>
</reference>
<dbReference type="Pfam" id="PF08241">
    <property type="entry name" value="Methyltransf_11"/>
    <property type="match status" value="1"/>
</dbReference>
<organism evidence="2 3">
    <name type="scientific">Pasteurella canis</name>
    <dbReference type="NCBI Taxonomy" id="753"/>
    <lineage>
        <taxon>Bacteria</taxon>
        <taxon>Pseudomonadati</taxon>
        <taxon>Pseudomonadota</taxon>
        <taxon>Gammaproteobacteria</taxon>
        <taxon>Pasteurellales</taxon>
        <taxon>Pasteurellaceae</taxon>
        <taxon>Pasteurella</taxon>
    </lineage>
</organism>
<dbReference type="SUPFAM" id="SSF53335">
    <property type="entry name" value="S-adenosyl-L-methionine-dependent methyltransferases"/>
    <property type="match status" value="1"/>
</dbReference>
<dbReference type="InterPro" id="IPR013216">
    <property type="entry name" value="Methyltransf_11"/>
</dbReference>
<proteinExistence type="predicted"/>
<keyword evidence="2" id="KW-0489">Methyltransferase</keyword>
<dbReference type="InterPro" id="IPR029063">
    <property type="entry name" value="SAM-dependent_MTases_sf"/>
</dbReference>
<feature type="domain" description="Methyltransferase type 11" evidence="1">
    <location>
        <begin position="68"/>
        <end position="136"/>
    </location>
</feature>
<dbReference type="GO" id="GO:0032259">
    <property type="term" value="P:methylation"/>
    <property type="evidence" value="ECO:0007669"/>
    <property type="project" value="UniProtKB-KW"/>
</dbReference>
<keyword evidence="2" id="KW-0808">Transferase</keyword>
<protein>
    <submittedName>
        <fullName evidence="2">Type 11 methyltransferase</fullName>
    </submittedName>
</protein>
<evidence type="ECO:0000313" key="2">
    <source>
        <dbReference type="EMBL" id="SUC09652.1"/>
    </source>
</evidence>
<evidence type="ECO:0000259" key="1">
    <source>
        <dbReference type="Pfam" id="PF08241"/>
    </source>
</evidence>
<name>A0A379ETM6_9PAST</name>
<accession>A0A379ETM6</accession>
<dbReference type="CDD" id="cd02440">
    <property type="entry name" value="AdoMet_MTases"/>
    <property type="match status" value="1"/>
</dbReference>